<keyword evidence="4 6" id="KW-0378">Hydrolase</keyword>
<keyword evidence="5" id="KW-0460">Magnesium</keyword>
<reference evidence="8" key="1">
    <citation type="submission" date="2021-03" db="EMBL/GenBank/DDBJ databases">
        <title>Bacillus suaedae sp. nov., isolated from Suaeda aralocaspica.</title>
        <authorList>
            <person name="Lei R.F.R."/>
        </authorList>
    </citation>
    <scope>NUCLEOTIDE SEQUENCE</scope>
    <source>
        <strain evidence="8">YZJH907-2</strain>
    </source>
</reference>
<name>A0A941AM11_9BACI</name>
<gene>
    <name evidence="8" type="ORF">J7W16_02440</name>
</gene>
<evidence type="ECO:0000313" key="8">
    <source>
        <dbReference type="EMBL" id="MBP3949975.1"/>
    </source>
</evidence>
<dbReference type="PANTHER" id="PTHR43758">
    <property type="entry name" value="7,8-DIHYDRO-8-OXOGUANINE TRIPHOSPHATASE"/>
    <property type="match status" value="1"/>
</dbReference>
<dbReference type="RefSeq" id="WP_210595482.1">
    <property type="nucleotide sequence ID" value="NZ_JAGKSQ010000001.1"/>
</dbReference>
<dbReference type="GO" id="GO:0005737">
    <property type="term" value="C:cytoplasm"/>
    <property type="evidence" value="ECO:0007669"/>
    <property type="project" value="TreeGrafter"/>
</dbReference>
<dbReference type="Pfam" id="PF00293">
    <property type="entry name" value="NUDIX"/>
    <property type="match status" value="1"/>
</dbReference>
<sequence>MQRITNCVLLKNDEALLLQKPSKLWWVAPGGKMEPGETILEAATREFREETGLAVKDIELRAVSTVVITRDDQPIDEWMMFTFQANDFQGQQLAMSPEGHLEWKQQSEVCNLPMAEGDSFIFKHIFQNKGILYGTFYYTEDFKLTSYRLDPAIT</sequence>
<dbReference type="Gene3D" id="3.90.79.10">
    <property type="entry name" value="Nucleoside Triphosphate Pyrophosphohydrolase"/>
    <property type="match status" value="1"/>
</dbReference>
<dbReference type="Proteomes" id="UP000678228">
    <property type="component" value="Unassembled WGS sequence"/>
</dbReference>
<evidence type="ECO:0000256" key="5">
    <source>
        <dbReference type="ARBA" id="ARBA00022842"/>
    </source>
</evidence>
<protein>
    <submittedName>
        <fullName evidence="8">8-oxo-dGTP diphosphatase</fullName>
    </submittedName>
</protein>
<dbReference type="GO" id="GO:0016818">
    <property type="term" value="F:hydrolase activity, acting on acid anhydrides, in phosphorus-containing anhydrides"/>
    <property type="evidence" value="ECO:0007669"/>
    <property type="project" value="TreeGrafter"/>
</dbReference>
<dbReference type="CDD" id="cd18886">
    <property type="entry name" value="NUDIX_MutT_Nudt1"/>
    <property type="match status" value="1"/>
</dbReference>
<dbReference type="PRINTS" id="PR00502">
    <property type="entry name" value="NUDIXFAMILY"/>
</dbReference>
<keyword evidence="9" id="KW-1185">Reference proteome</keyword>
<dbReference type="InterPro" id="IPR015797">
    <property type="entry name" value="NUDIX_hydrolase-like_dom_sf"/>
</dbReference>
<evidence type="ECO:0000259" key="7">
    <source>
        <dbReference type="PROSITE" id="PS51462"/>
    </source>
</evidence>
<dbReference type="EMBL" id="JAGKSQ010000001">
    <property type="protein sequence ID" value="MBP3949975.1"/>
    <property type="molecule type" value="Genomic_DNA"/>
</dbReference>
<evidence type="ECO:0000256" key="6">
    <source>
        <dbReference type="RuleBase" id="RU003476"/>
    </source>
</evidence>
<evidence type="ECO:0000313" key="9">
    <source>
        <dbReference type="Proteomes" id="UP000678228"/>
    </source>
</evidence>
<dbReference type="PANTHER" id="PTHR43758:SF2">
    <property type="entry name" value="OXIDIZED PURINE NUCLEOSIDE TRIPHOSPHATE HYDROLASE"/>
    <property type="match status" value="1"/>
</dbReference>
<evidence type="ECO:0000256" key="2">
    <source>
        <dbReference type="ARBA" id="ARBA00005582"/>
    </source>
</evidence>
<evidence type="ECO:0000256" key="4">
    <source>
        <dbReference type="ARBA" id="ARBA00022801"/>
    </source>
</evidence>
<dbReference type="InterPro" id="IPR000086">
    <property type="entry name" value="NUDIX_hydrolase_dom"/>
</dbReference>
<proteinExistence type="inferred from homology"/>
<dbReference type="AlphaFoldDB" id="A0A941AM11"/>
<dbReference type="InterPro" id="IPR020476">
    <property type="entry name" value="Nudix_hydrolase"/>
</dbReference>
<dbReference type="GO" id="GO:0046872">
    <property type="term" value="F:metal ion binding"/>
    <property type="evidence" value="ECO:0007669"/>
    <property type="project" value="UniProtKB-KW"/>
</dbReference>
<dbReference type="PROSITE" id="PS51462">
    <property type="entry name" value="NUDIX"/>
    <property type="match status" value="1"/>
</dbReference>
<feature type="domain" description="Nudix hydrolase" evidence="7">
    <location>
        <begin position="1"/>
        <end position="127"/>
    </location>
</feature>
<comment type="cofactor">
    <cofactor evidence="1">
        <name>Mg(2+)</name>
        <dbReference type="ChEBI" id="CHEBI:18420"/>
    </cofactor>
</comment>
<organism evidence="8 9">
    <name type="scientific">Halalkalibacter suaedae</name>
    <dbReference type="NCBI Taxonomy" id="2822140"/>
    <lineage>
        <taxon>Bacteria</taxon>
        <taxon>Bacillati</taxon>
        <taxon>Bacillota</taxon>
        <taxon>Bacilli</taxon>
        <taxon>Bacillales</taxon>
        <taxon>Bacillaceae</taxon>
        <taxon>Halalkalibacter</taxon>
    </lineage>
</organism>
<comment type="similarity">
    <text evidence="2 6">Belongs to the Nudix hydrolase family.</text>
</comment>
<comment type="caution">
    <text evidence="8">The sequence shown here is derived from an EMBL/GenBank/DDBJ whole genome shotgun (WGS) entry which is preliminary data.</text>
</comment>
<keyword evidence="3" id="KW-0479">Metal-binding</keyword>
<evidence type="ECO:0000256" key="1">
    <source>
        <dbReference type="ARBA" id="ARBA00001946"/>
    </source>
</evidence>
<dbReference type="InterPro" id="IPR020084">
    <property type="entry name" value="NUDIX_hydrolase_CS"/>
</dbReference>
<evidence type="ECO:0000256" key="3">
    <source>
        <dbReference type="ARBA" id="ARBA00022723"/>
    </source>
</evidence>
<accession>A0A941AM11</accession>
<dbReference type="SUPFAM" id="SSF55811">
    <property type="entry name" value="Nudix"/>
    <property type="match status" value="1"/>
</dbReference>
<dbReference type="PROSITE" id="PS00893">
    <property type="entry name" value="NUDIX_BOX"/>
    <property type="match status" value="1"/>
</dbReference>